<dbReference type="Pfam" id="PF00089">
    <property type="entry name" value="Trypsin"/>
    <property type="match status" value="1"/>
</dbReference>
<evidence type="ECO:0000259" key="9">
    <source>
        <dbReference type="PROSITE" id="PS50240"/>
    </source>
</evidence>
<dbReference type="GO" id="GO:0006508">
    <property type="term" value="P:proteolysis"/>
    <property type="evidence" value="ECO:0007669"/>
    <property type="project" value="UniProtKB-KW"/>
</dbReference>
<proteinExistence type="evidence at transcript level"/>
<evidence type="ECO:0000256" key="8">
    <source>
        <dbReference type="RuleBase" id="RU363034"/>
    </source>
</evidence>
<dbReference type="FunFam" id="2.40.10.10:FF:000077">
    <property type="entry name" value="Predicted protein"/>
    <property type="match status" value="1"/>
</dbReference>
<evidence type="ECO:0000256" key="2">
    <source>
        <dbReference type="ARBA" id="ARBA00022670"/>
    </source>
</evidence>
<keyword evidence="2 8" id="KW-0645">Protease</keyword>
<evidence type="ECO:0000256" key="6">
    <source>
        <dbReference type="ARBA" id="ARBA00023145"/>
    </source>
</evidence>
<keyword evidence="4 8" id="KW-0378">Hydrolase</keyword>
<dbReference type="InterPro" id="IPR009003">
    <property type="entry name" value="Peptidase_S1_PA"/>
</dbReference>
<dbReference type="InterPro" id="IPR033116">
    <property type="entry name" value="TRYPSIN_SER"/>
</dbReference>
<comment type="similarity">
    <text evidence="1">Belongs to the peptidase S1 family.</text>
</comment>
<keyword evidence="6" id="KW-0865">Zymogen</keyword>
<dbReference type="SUPFAM" id="SSF50494">
    <property type="entry name" value="Trypsin-like serine proteases"/>
    <property type="match status" value="1"/>
</dbReference>
<evidence type="ECO:0000256" key="4">
    <source>
        <dbReference type="ARBA" id="ARBA00022801"/>
    </source>
</evidence>
<dbReference type="PROSITE" id="PS00134">
    <property type="entry name" value="TRYPSIN_HIS"/>
    <property type="match status" value="1"/>
</dbReference>
<dbReference type="PROSITE" id="PS50240">
    <property type="entry name" value="TRYPSIN_DOM"/>
    <property type="match status" value="1"/>
</dbReference>
<dbReference type="Gene3D" id="2.40.10.10">
    <property type="entry name" value="Trypsin-like serine proteases"/>
    <property type="match status" value="1"/>
</dbReference>
<evidence type="ECO:0000313" key="10">
    <source>
        <dbReference type="EMBL" id="AAC25596.1"/>
    </source>
</evidence>
<dbReference type="SMART" id="SM00020">
    <property type="entry name" value="Tryp_SPc"/>
    <property type="match status" value="1"/>
</dbReference>
<evidence type="ECO:0000256" key="5">
    <source>
        <dbReference type="ARBA" id="ARBA00022825"/>
    </source>
</evidence>
<dbReference type="GO" id="GO:0004252">
    <property type="term" value="F:serine-type endopeptidase activity"/>
    <property type="evidence" value="ECO:0007669"/>
    <property type="project" value="InterPro"/>
</dbReference>
<dbReference type="CDD" id="cd00190">
    <property type="entry name" value="Tryp_SPc"/>
    <property type="match status" value="1"/>
</dbReference>
<dbReference type="InterPro" id="IPR018114">
    <property type="entry name" value="TRYPSIN_HIS"/>
</dbReference>
<reference evidence="10" key="1">
    <citation type="journal article" date="1999" name="Eur. J. Biochem.">
        <title>Sequencing and characterization of the citrus weevil, Diaprepes abbreviatus, trypsin cDNA. Effect of Aedes trypsin modulating oostatic factor on trypsin biosynthesis.</title>
        <authorList>
            <person name="Yan X.H."/>
            <person name="De Bondt H.L."/>
            <person name="Powell C.C."/>
            <person name="Bullock R.C."/>
            <person name="Borovsky D."/>
        </authorList>
    </citation>
    <scope>NUCLEOTIDE SEQUENCE</scope>
</reference>
<evidence type="ECO:0000256" key="3">
    <source>
        <dbReference type="ARBA" id="ARBA00022729"/>
    </source>
</evidence>
<dbReference type="PROSITE" id="PS00135">
    <property type="entry name" value="TRYPSIN_SER"/>
    <property type="match status" value="1"/>
</dbReference>
<dbReference type="BRENDA" id="3.4.21.4">
    <property type="organism ID" value="11211"/>
</dbReference>
<dbReference type="InterPro" id="IPR043504">
    <property type="entry name" value="Peptidase_S1_PA_chymotrypsin"/>
</dbReference>
<organism evidence="10">
    <name type="scientific">Diaprepes abbreviatus</name>
    <name type="common">Citrus root weevil</name>
    <name type="synonym">Curculio abbreviatus</name>
    <dbReference type="NCBI Taxonomy" id="13040"/>
    <lineage>
        <taxon>Eukaryota</taxon>
        <taxon>Metazoa</taxon>
        <taxon>Ecdysozoa</taxon>
        <taxon>Arthropoda</taxon>
        <taxon>Hexapoda</taxon>
        <taxon>Insecta</taxon>
        <taxon>Pterygota</taxon>
        <taxon>Neoptera</taxon>
        <taxon>Endopterygota</taxon>
        <taxon>Coleoptera</taxon>
        <taxon>Polyphaga</taxon>
        <taxon>Cucujiformia</taxon>
        <taxon>Curculionidae</taxon>
        <taxon>Entiminae</taxon>
        <taxon>Eustylini</taxon>
        <taxon>Diaprepes</taxon>
    </lineage>
</organism>
<dbReference type="InterPro" id="IPR001314">
    <property type="entry name" value="Peptidase_S1A"/>
</dbReference>
<dbReference type="SMR" id="O76498"/>
<feature type="domain" description="Peptidase S1" evidence="9">
    <location>
        <begin position="23"/>
        <end position="251"/>
    </location>
</feature>
<dbReference type="AlphaFoldDB" id="O76498"/>
<evidence type="ECO:0000256" key="1">
    <source>
        <dbReference type="ARBA" id="ARBA00007664"/>
    </source>
</evidence>
<sequence length="252" mass="26065">MPSRDFENTNGTVFYHPTIGGRIVGGVATTIQDLPWQVAILRNGAQICGGILVAPRVVLTAAHCVTLRLFPTLATLNVRTGSTTHNAGGTRVAVSSRILHAQYQDCETCSPDYDIAVLHLAANANISPAATIALWDDNTAFAAGVVGTVSGWGATSEGGAGSVTLRRVDVPVIGNVQCRNVYGSIITTRTICAGLAQGGRDSCQGDSGGPYVIQNRLAGIVSFGAGCARAGLPGVYASIPGYRAWIRQNAGL</sequence>
<keyword evidence="3" id="KW-0732">Signal</keyword>
<dbReference type="EMBL" id="AF072690">
    <property type="protein sequence ID" value="AAC25596.1"/>
    <property type="molecule type" value="mRNA"/>
</dbReference>
<evidence type="ECO:0000256" key="7">
    <source>
        <dbReference type="ARBA" id="ARBA00023157"/>
    </source>
</evidence>
<keyword evidence="7" id="KW-1015">Disulfide bond</keyword>
<dbReference type="PANTHER" id="PTHR24276">
    <property type="entry name" value="POLYSERASE-RELATED"/>
    <property type="match status" value="1"/>
</dbReference>
<name>O76498_DIAAB</name>
<accession>O76498</accession>
<dbReference type="InterPro" id="IPR001254">
    <property type="entry name" value="Trypsin_dom"/>
</dbReference>
<dbReference type="PANTHER" id="PTHR24276:SF91">
    <property type="entry name" value="AT26814P-RELATED"/>
    <property type="match status" value="1"/>
</dbReference>
<protein>
    <submittedName>
        <fullName evidence="10">Trypsin</fullName>
    </submittedName>
</protein>
<keyword evidence="5 8" id="KW-0720">Serine protease</keyword>
<dbReference type="PRINTS" id="PR00722">
    <property type="entry name" value="CHYMOTRYPSIN"/>
</dbReference>
<dbReference type="InterPro" id="IPR050430">
    <property type="entry name" value="Peptidase_S1"/>
</dbReference>